<comment type="function">
    <text evidence="4">Has an important function as a repair enzyme for proteins that have been inactivated by oxidation. Catalyzes the reversible oxidation-reduction of methionine sulfoxide in proteins to methionine.</text>
</comment>
<comment type="similarity">
    <text evidence="4">Belongs to the MsrA Met sulfoxide reductase family.</text>
</comment>
<dbReference type="InterPro" id="IPR036509">
    <property type="entry name" value="Met_Sox_Rdtase_MsrA_sf"/>
</dbReference>
<organism evidence="6 7">
    <name type="scientific">Candidatus Auribacter fodinae</name>
    <dbReference type="NCBI Taxonomy" id="2093366"/>
    <lineage>
        <taxon>Bacteria</taxon>
        <taxon>Pseudomonadati</taxon>
        <taxon>Candidatus Auribacterota</taxon>
        <taxon>Candidatus Auribacteria</taxon>
        <taxon>Candidatus Auribacterales</taxon>
        <taxon>Candidatus Auribacteraceae</taxon>
        <taxon>Candidatus Auribacter</taxon>
    </lineage>
</organism>
<dbReference type="AlphaFoldDB" id="A0A3A4R742"/>
<dbReference type="Proteomes" id="UP000266426">
    <property type="component" value="Unassembled WGS sequence"/>
</dbReference>
<dbReference type="PANTHER" id="PTHR43774:SF1">
    <property type="entry name" value="PEPTIDE METHIONINE SULFOXIDE REDUCTASE MSRA 2"/>
    <property type="match status" value="1"/>
</dbReference>
<evidence type="ECO:0000259" key="5">
    <source>
        <dbReference type="Pfam" id="PF01625"/>
    </source>
</evidence>
<evidence type="ECO:0000313" key="6">
    <source>
        <dbReference type="EMBL" id="RJP60473.1"/>
    </source>
</evidence>
<feature type="domain" description="Peptide methionine sulphoxide reductase MsrA" evidence="5">
    <location>
        <begin position="9"/>
        <end position="160"/>
    </location>
</feature>
<proteinExistence type="inferred from homology"/>
<reference evidence="6 7" key="1">
    <citation type="journal article" date="2017" name="ISME J.">
        <title>Energy and carbon metabolisms in a deep terrestrial subsurface fluid microbial community.</title>
        <authorList>
            <person name="Momper L."/>
            <person name="Jungbluth S.P."/>
            <person name="Lee M.D."/>
            <person name="Amend J.P."/>
        </authorList>
    </citation>
    <scope>NUCLEOTIDE SEQUENCE [LARGE SCALE GENOMIC DNA]</scope>
    <source>
        <strain evidence="6">SURF_26</strain>
    </source>
</reference>
<dbReference type="EC" id="1.8.4.11" evidence="4"/>
<dbReference type="NCBIfam" id="TIGR00401">
    <property type="entry name" value="msrA"/>
    <property type="match status" value="1"/>
</dbReference>
<dbReference type="Pfam" id="PF01625">
    <property type="entry name" value="PMSR"/>
    <property type="match status" value="1"/>
</dbReference>
<name>A0A3A4R742_9BACT</name>
<keyword evidence="1 4" id="KW-0560">Oxidoreductase</keyword>
<sequence>MHADEKYEKATFAGGCFWCLEPPFEALDGVADVVAGYTGGDLENPTYEEVCGGTTNHYEAVEVTFDPSRVSYETLLDTFWRQIDPTDPEGQFADRGSQYRTAIFYHSEEQKNTAVVSKQKLEESGLFDKPVVTDIIPATTFYKAEDYHQDYYKTCPIRYKMYRNGSGREQYIEGTWGTKKAE</sequence>
<evidence type="ECO:0000256" key="2">
    <source>
        <dbReference type="ARBA" id="ARBA00047806"/>
    </source>
</evidence>
<gene>
    <name evidence="4 6" type="primary">msrA</name>
    <name evidence="6" type="ORF">C4541_03895</name>
</gene>
<evidence type="ECO:0000256" key="1">
    <source>
        <dbReference type="ARBA" id="ARBA00023002"/>
    </source>
</evidence>
<dbReference type="SUPFAM" id="SSF55068">
    <property type="entry name" value="Peptide methionine sulfoxide reductase"/>
    <property type="match status" value="1"/>
</dbReference>
<dbReference type="GO" id="GO:0033744">
    <property type="term" value="F:L-methionine:thioredoxin-disulfide S-oxidoreductase activity"/>
    <property type="evidence" value="ECO:0007669"/>
    <property type="project" value="RHEA"/>
</dbReference>
<comment type="caution">
    <text evidence="6">The sequence shown here is derived from an EMBL/GenBank/DDBJ whole genome shotgun (WGS) entry which is preliminary data.</text>
</comment>
<comment type="catalytic activity">
    <reaction evidence="3 4">
        <text>[thioredoxin]-disulfide + L-methionine + H2O = L-methionine (S)-S-oxide + [thioredoxin]-dithiol</text>
        <dbReference type="Rhea" id="RHEA:19993"/>
        <dbReference type="Rhea" id="RHEA-COMP:10698"/>
        <dbReference type="Rhea" id="RHEA-COMP:10700"/>
        <dbReference type="ChEBI" id="CHEBI:15377"/>
        <dbReference type="ChEBI" id="CHEBI:29950"/>
        <dbReference type="ChEBI" id="CHEBI:50058"/>
        <dbReference type="ChEBI" id="CHEBI:57844"/>
        <dbReference type="ChEBI" id="CHEBI:58772"/>
        <dbReference type="EC" id="1.8.4.11"/>
    </reaction>
</comment>
<dbReference type="InterPro" id="IPR002569">
    <property type="entry name" value="Met_Sox_Rdtase_MsrA_dom"/>
</dbReference>
<dbReference type="Gene3D" id="3.30.1060.10">
    <property type="entry name" value="Peptide methionine sulphoxide reductase MsrA"/>
    <property type="match status" value="1"/>
</dbReference>
<evidence type="ECO:0000313" key="7">
    <source>
        <dbReference type="Proteomes" id="UP000266426"/>
    </source>
</evidence>
<dbReference type="EMBL" id="QZJZ01000029">
    <property type="protein sequence ID" value="RJP60473.1"/>
    <property type="molecule type" value="Genomic_DNA"/>
</dbReference>
<feature type="active site" evidence="4">
    <location>
        <position position="16"/>
    </location>
</feature>
<dbReference type="GO" id="GO:0008113">
    <property type="term" value="F:peptide-methionine (S)-S-oxide reductase activity"/>
    <property type="evidence" value="ECO:0007669"/>
    <property type="project" value="UniProtKB-UniRule"/>
</dbReference>
<dbReference type="PANTHER" id="PTHR43774">
    <property type="entry name" value="PEPTIDE METHIONINE SULFOXIDE REDUCTASE"/>
    <property type="match status" value="1"/>
</dbReference>
<comment type="catalytic activity">
    <reaction evidence="2 4">
        <text>L-methionyl-[protein] + [thioredoxin]-disulfide + H2O = L-methionyl-(S)-S-oxide-[protein] + [thioredoxin]-dithiol</text>
        <dbReference type="Rhea" id="RHEA:14217"/>
        <dbReference type="Rhea" id="RHEA-COMP:10698"/>
        <dbReference type="Rhea" id="RHEA-COMP:10700"/>
        <dbReference type="Rhea" id="RHEA-COMP:12313"/>
        <dbReference type="Rhea" id="RHEA-COMP:12315"/>
        <dbReference type="ChEBI" id="CHEBI:15377"/>
        <dbReference type="ChEBI" id="CHEBI:16044"/>
        <dbReference type="ChEBI" id="CHEBI:29950"/>
        <dbReference type="ChEBI" id="CHEBI:44120"/>
        <dbReference type="ChEBI" id="CHEBI:50058"/>
        <dbReference type="EC" id="1.8.4.11"/>
    </reaction>
</comment>
<evidence type="ECO:0000256" key="3">
    <source>
        <dbReference type="ARBA" id="ARBA00048782"/>
    </source>
</evidence>
<dbReference type="FunFam" id="3.30.1060.10:FF:000003">
    <property type="entry name" value="Peptide methionine sulfoxide reductase MsrA"/>
    <property type="match status" value="1"/>
</dbReference>
<dbReference type="HAMAP" id="MF_01401">
    <property type="entry name" value="MsrA"/>
    <property type="match status" value="1"/>
</dbReference>
<protein>
    <recommendedName>
        <fullName evidence="4">Peptide methionine sulfoxide reductase MsrA</fullName>
        <shortName evidence="4">Protein-methionine-S-oxide reductase</shortName>
        <ecNumber evidence="4">1.8.4.11</ecNumber>
    </recommendedName>
    <alternativeName>
        <fullName evidence="4">Peptide-methionine (S)-S-oxide reductase</fullName>
        <shortName evidence="4">Peptide Met(O) reductase</shortName>
    </alternativeName>
</protein>
<accession>A0A3A4R742</accession>
<evidence type="ECO:0000256" key="4">
    <source>
        <dbReference type="HAMAP-Rule" id="MF_01401"/>
    </source>
</evidence>